<evidence type="ECO:0000313" key="2">
    <source>
        <dbReference type="Proteomes" id="UP001177003"/>
    </source>
</evidence>
<dbReference type="Proteomes" id="UP001177003">
    <property type="component" value="Chromosome 8"/>
</dbReference>
<name>A0AA35ZQJ2_LACSI</name>
<dbReference type="InterPro" id="IPR038765">
    <property type="entry name" value="Papain-like_cys_pep_sf"/>
</dbReference>
<dbReference type="AlphaFoldDB" id="A0AA35ZQJ2"/>
<gene>
    <name evidence="1" type="ORF">LSALG_LOCUS35385</name>
</gene>
<sequence>MLETRGGNKVNRCAFISPSEIQATICESNGEGVLSYIADAMRFHKDKRFFVAPYWQGVVARLKEDIDTTHPMKWTLVECNQQPSSWECNFYVMRWMFEFVLTRQNEFPNKNNWNDKKPFMNLVLNEIIIMWSSRFESEYLSQVPL</sequence>
<dbReference type="EMBL" id="OX465084">
    <property type="protein sequence ID" value="CAI9296523.1"/>
    <property type="molecule type" value="Genomic_DNA"/>
</dbReference>
<dbReference type="SUPFAM" id="SSF54001">
    <property type="entry name" value="Cysteine proteinases"/>
    <property type="match status" value="1"/>
</dbReference>
<reference evidence="1" key="1">
    <citation type="submission" date="2023-04" db="EMBL/GenBank/DDBJ databases">
        <authorList>
            <person name="Vijverberg K."/>
            <person name="Xiong W."/>
            <person name="Schranz E."/>
        </authorList>
    </citation>
    <scope>NUCLEOTIDE SEQUENCE</scope>
</reference>
<organism evidence="1 2">
    <name type="scientific">Lactuca saligna</name>
    <name type="common">Willowleaf lettuce</name>
    <dbReference type="NCBI Taxonomy" id="75948"/>
    <lineage>
        <taxon>Eukaryota</taxon>
        <taxon>Viridiplantae</taxon>
        <taxon>Streptophyta</taxon>
        <taxon>Embryophyta</taxon>
        <taxon>Tracheophyta</taxon>
        <taxon>Spermatophyta</taxon>
        <taxon>Magnoliopsida</taxon>
        <taxon>eudicotyledons</taxon>
        <taxon>Gunneridae</taxon>
        <taxon>Pentapetalae</taxon>
        <taxon>asterids</taxon>
        <taxon>campanulids</taxon>
        <taxon>Asterales</taxon>
        <taxon>Asteraceae</taxon>
        <taxon>Cichorioideae</taxon>
        <taxon>Cichorieae</taxon>
        <taxon>Lactucinae</taxon>
        <taxon>Lactuca</taxon>
    </lineage>
</organism>
<proteinExistence type="predicted"/>
<keyword evidence="2" id="KW-1185">Reference proteome</keyword>
<accession>A0AA35ZQJ2</accession>
<protein>
    <submittedName>
        <fullName evidence="1">Uncharacterized protein</fullName>
    </submittedName>
</protein>
<evidence type="ECO:0000313" key="1">
    <source>
        <dbReference type="EMBL" id="CAI9296523.1"/>
    </source>
</evidence>